<dbReference type="RefSeq" id="WP_265720677.1">
    <property type="nucleotide sequence ID" value="NZ_JAPIVK010000005.1"/>
</dbReference>
<comment type="caution">
    <text evidence="1">The sequence shown here is derived from an EMBL/GenBank/DDBJ whole genome shotgun (WGS) entry which is preliminary data.</text>
</comment>
<sequence length="194" mass="22117">MLGTNPVLQSRVDRAIAQFADLENPTRADLNRVRTISRIEQNLEKYRKAGLEKIPEDELKEEKHKSSRLGRHMLATGDAKPHSKCHAHAIVAGGAPEADATRAVLAWFQVRIDDPTNGCWLPGTKAVVHMMPHWLQRAAPHLSLHRGEYYEWVSRFISLDMIGSREDLIRELKFLEHRLQSGAFPPEIVEGRKY</sequence>
<dbReference type="Proteomes" id="UP001597425">
    <property type="component" value="Unassembled WGS sequence"/>
</dbReference>
<proteinExistence type="predicted"/>
<name>A0ABW5EB00_9GAMM</name>
<keyword evidence="2" id="KW-1185">Reference proteome</keyword>
<dbReference type="Pfam" id="PF14412">
    <property type="entry name" value="AHH"/>
    <property type="match status" value="1"/>
</dbReference>
<evidence type="ECO:0000313" key="2">
    <source>
        <dbReference type="Proteomes" id="UP001597425"/>
    </source>
</evidence>
<gene>
    <name evidence="1" type="ORF">ACFSKX_09210</name>
</gene>
<dbReference type="EMBL" id="JBHUJD010000010">
    <property type="protein sequence ID" value="MFD2310592.1"/>
    <property type="molecule type" value="Genomic_DNA"/>
</dbReference>
<protein>
    <submittedName>
        <fullName evidence="1">AHH domain-containing protein</fullName>
    </submittedName>
</protein>
<reference evidence="2" key="1">
    <citation type="journal article" date="2019" name="Int. J. Syst. Evol. Microbiol.">
        <title>The Global Catalogue of Microorganisms (GCM) 10K type strain sequencing project: providing services to taxonomists for standard genome sequencing and annotation.</title>
        <authorList>
            <consortium name="The Broad Institute Genomics Platform"/>
            <consortium name="The Broad Institute Genome Sequencing Center for Infectious Disease"/>
            <person name="Wu L."/>
            <person name="Ma J."/>
        </authorList>
    </citation>
    <scope>NUCLEOTIDE SEQUENCE [LARGE SCALE GENOMIC DNA]</scope>
    <source>
        <strain evidence="2">KCTC 12848</strain>
    </source>
</reference>
<organism evidence="1 2">
    <name type="scientific">Microbulbifer halophilus</name>
    <dbReference type="NCBI Taxonomy" id="453963"/>
    <lineage>
        <taxon>Bacteria</taxon>
        <taxon>Pseudomonadati</taxon>
        <taxon>Pseudomonadota</taxon>
        <taxon>Gammaproteobacteria</taxon>
        <taxon>Cellvibrionales</taxon>
        <taxon>Microbulbiferaceae</taxon>
        <taxon>Microbulbifer</taxon>
    </lineage>
</organism>
<accession>A0ABW5EB00</accession>
<dbReference type="InterPro" id="IPR032871">
    <property type="entry name" value="AHH_dom_containing"/>
</dbReference>
<evidence type="ECO:0000313" key="1">
    <source>
        <dbReference type="EMBL" id="MFD2310592.1"/>
    </source>
</evidence>